<dbReference type="Gene3D" id="3.30.70.100">
    <property type="match status" value="1"/>
</dbReference>
<keyword evidence="3" id="KW-1003">Cell membrane</keyword>
<accession>A0A7C1JM97</accession>
<evidence type="ECO:0000259" key="11">
    <source>
        <dbReference type="Pfam" id="PF21088"/>
    </source>
</evidence>
<proteinExistence type="inferred from homology"/>
<dbReference type="InterPro" id="IPR023408">
    <property type="entry name" value="MscS_beta-dom_sf"/>
</dbReference>
<reference evidence="12" key="1">
    <citation type="journal article" date="2020" name="mSystems">
        <title>Genome- and Community-Level Interaction Insights into Carbon Utilization and Element Cycling Functions of Hydrothermarchaeota in Hydrothermal Sediment.</title>
        <authorList>
            <person name="Zhou Z."/>
            <person name="Liu Y."/>
            <person name="Xu W."/>
            <person name="Pan J."/>
            <person name="Luo Z.H."/>
            <person name="Li M."/>
        </authorList>
    </citation>
    <scope>NUCLEOTIDE SEQUENCE [LARGE SCALE GENOMIC DNA]</scope>
    <source>
        <strain evidence="12">SpSt-289</strain>
    </source>
</reference>
<dbReference type="Pfam" id="PF21088">
    <property type="entry name" value="MS_channel_1st"/>
    <property type="match status" value="1"/>
</dbReference>
<gene>
    <name evidence="12" type="ORF">ENQ20_14830</name>
</gene>
<protein>
    <submittedName>
        <fullName evidence="12">Mechanosensitive ion channel</fullName>
    </submittedName>
</protein>
<feature type="region of interest" description="Disordered" evidence="7">
    <location>
        <begin position="60"/>
        <end position="83"/>
    </location>
</feature>
<evidence type="ECO:0000256" key="1">
    <source>
        <dbReference type="ARBA" id="ARBA00004651"/>
    </source>
</evidence>
<organism evidence="12">
    <name type="scientific">Caldilinea aerophila</name>
    <dbReference type="NCBI Taxonomy" id="133453"/>
    <lineage>
        <taxon>Bacteria</taxon>
        <taxon>Bacillati</taxon>
        <taxon>Chloroflexota</taxon>
        <taxon>Caldilineae</taxon>
        <taxon>Caldilineales</taxon>
        <taxon>Caldilineaceae</taxon>
        <taxon>Caldilinea</taxon>
    </lineage>
</organism>
<feature type="transmembrane region" description="Helical" evidence="8">
    <location>
        <begin position="210"/>
        <end position="228"/>
    </location>
</feature>
<evidence type="ECO:0000313" key="12">
    <source>
        <dbReference type="EMBL" id="HDX32742.1"/>
    </source>
</evidence>
<dbReference type="GO" id="GO:0005886">
    <property type="term" value="C:plasma membrane"/>
    <property type="evidence" value="ECO:0007669"/>
    <property type="project" value="UniProtKB-SubCell"/>
</dbReference>
<comment type="caution">
    <text evidence="12">The sequence shown here is derived from an EMBL/GenBank/DDBJ whole genome shotgun (WGS) entry which is preliminary data.</text>
</comment>
<dbReference type="Gene3D" id="2.30.30.60">
    <property type="match status" value="1"/>
</dbReference>
<dbReference type="InterPro" id="IPR049142">
    <property type="entry name" value="MS_channel_1st"/>
</dbReference>
<dbReference type="PANTHER" id="PTHR30347">
    <property type="entry name" value="POTASSIUM CHANNEL RELATED"/>
    <property type="match status" value="1"/>
</dbReference>
<evidence type="ECO:0000256" key="3">
    <source>
        <dbReference type="ARBA" id="ARBA00022475"/>
    </source>
</evidence>
<feature type="transmembrane region" description="Helical" evidence="8">
    <location>
        <begin position="96"/>
        <end position="116"/>
    </location>
</feature>
<evidence type="ECO:0000256" key="4">
    <source>
        <dbReference type="ARBA" id="ARBA00022692"/>
    </source>
</evidence>
<evidence type="ECO:0000259" key="10">
    <source>
        <dbReference type="Pfam" id="PF21082"/>
    </source>
</evidence>
<feature type="domain" description="Mechanosensitive ion channel MscS C-terminal" evidence="10">
    <location>
        <begin position="364"/>
        <end position="446"/>
    </location>
</feature>
<comment type="similarity">
    <text evidence="2">Belongs to the MscS (TC 1.A.23) family.</text>
</comment>
<feature type="transmembrane region" description="Helical" evidence="8">
    <location>
        <begin position="136"/>
        <end position="157"/>
    </location>
</feature>
<keyword evidence="6 8" id="KW-0472">Membrane</keyword>
<dbReference type="SUPFAM" id="SSF82689">
    <property type="entry name" value="Mechanosensitive channel protein MscS (YggB), C-terminal domain"/>
    <property type="match status" value="1"/>
</dbReference>
<comment type="subcellular location">
    <subcellularLocation>
        <location evidence="1">Cell membrane</location>
        <topology evidence="1">Multi-pass membrane protein</topology>
    </subcellularLocation>
</comment>
<feature type="transmembrane region" description="Helical" evidence="8">
    <location>
        <begin position="32"/>
        <end position="49"/>
    </location>
</feature>
<dbReference type="Pfam" id="PF00924">
    <property type="entry name" value="MS_channel_2nd"/>
    <property type="match status" value="1"/>
</dbReference>
<feature type="transmembrane region" description="Helical" evidence="8">
    <location>
        <begin position="169"/>
        <end position="190"/>
    </location>
</feature>
<dbReference type="InterPro" id="IPR052702">
    <property type="entry name" value="MscS-like_channel"/>
</dbReference>
<dbReference type="AlphaFoldDB" id="A0A7C1JM97"/>
<dbReference type="InterPro" id="IPR006685">
    <property type="entry name" value="MscS_channel_2nd"/>
</dbReference>
<keyword evidence="4 8" id="KW-0812">Transmembrane</keyword>
<evidence type="ECO:0000256" key="6">
    <source>
        <dbReference type="ARBA" id="ARBA00023136"/>
    </source>
</evidence>
<keyword evidence="5 8" id="KW-1133">Transmembrane helix</keyword>
<feature type="domain" description="Mechanosensitive ion channel transmembrane helices 2/3" evidence="11">
    <location>
        <begin position="248"/>
        <end position="288"/>
    </location>
</feature>
<evidence type="ECO:0000256" key="7">
    <source>
        <dbReference type="SAM" id="MobiDB-lite"/>
    </source>
</evidence>
<dbReference type="GO" id="GO:0055085">
    <property type="term" value="P:transmembrane transport"/>
    <property type="evidence" value="ECO:0007669"/>
    <property type="project" value="InterPro"/>
</dbReference>
<sequence length="461" mass="51425">MIIDFSLLFDHFTEQITLFQIMLEREAVQRQIFALLFILALSWLTPKLLDMMLRRFSRTFPEGGEQQGDSTAEQRRPGEVATAEQPEPLRARIIRWLRAVDFVLFPVLFLFLAQQTVLHFTENGWPGGLIEAVTPFFWVVLGYRLVAGFILAILPAGQSEQFSAEVLQPIFWILVLVIVRSVLFSTLGLGEISPLRFADWTINLSDLIDGLIALLLAILLAGAVRKVLYNVMVRNEAEPDVASTVSNTIRYGIISLGGLIGLGRLGVDLSALAWIGGGLSVGLGFGLQELFSNFVSGIVLVFERIVRPGDVIDVQGMRGAVTRVSMRATILRTADNSEIFVPNKELMTKPVIALTYSDRMARVALTIDVAYDADLGLAERVLLETIQRHPLILSEPAPGVLTTSMEPYSIRFLAFGHVAEFNDSFRVRSELYQMVRNAFRLHGITIPYPRQEVFVFSPNAE</sequence>
<dbReference type="InterPro" id="IPR011014">
    <property type="entry name" value="MscS_channel_TM-2"/>
</dbReference>
<dbReference type="InterPro" id="IPR010920">
    <property type="entry name" value="LSM_dom_sf"/>
</dbReference>
<feature type="domain" description="Mechanosensitive ion channel MscS" evidence="9">
    <location>
        <begin position="290"/>
        <end position="352"/>
    </location>
</feature>
<dbReference type="Gene3D" id="1.10.287.1260">
    <property type="match status" value="1"/>
</dbReference>
<name>A0A7C1JM97_9CHLR</name>
<dbReference type="PANTHER" id="PTHR30347:SF1">
    <property type="entry name" value="MECHANOSENSITIVE CHANNEL MSCK"/>
    <property type="match status" value="1"/>
</dbReference>
<dbReference type="SUPFAM" id="SSF82861">
    <property type="entry name" value="Mechanosensitive channel protein MscS (YggB), transmembrane region"/>
    <property type="match status" value="1"/>
</dbReference>
<dbReference type="SUPFAM" id="SSF50182">
    <property type="entry name" value="Sm-like ribonucleoproteins"/>
    <property type="match status" value="1"/>
</dbReference>
<dbReference type="EMBL" id="DSMG01000153">
    <property type="protein sequence ID" value="HDX32742.1"/>
    <property type="molecule type" value="Genomic_DNA"/>
</dbReference>
<evidence type="ECO:0000256" key="2">
    <source>
        <dbReference type="ARBA" id="ARBA00008017"/>
    </source>
</evidence>
<feature type="transmembrane region" description="Helical" evidence="8">
    <location>
        <begin position="249"/>
        <end position="267"/>
    </location>
</feature>
<evidence type="ECO:0000256" key="5">
    <source>
        <dbReference type="ARBA" id="ARBA00022989"/>
    </source>
</evidence>
<evidence type="ECO:0000259" key="9">
    <source>
        <dbReference type="Pfam" id="PF00924"/>
    </source>
</evidence>
<dbReference type="InterPro" id="IPR049278">
    <property type="entry name" value="MS_channel_C"/>
</dbReference>
<dbReference type="InterPro" id="IPR011066">
    <property type="entry name" value="MscS_channel_C_sf"/>
</dbReference>
<dbReference type="Pfam" id="PF21082">
    <property type="entry name" value="MS_channel_3rd"/>
    <property type="match status" value="1"/>
</dbReference>
<evidence type="ECO:0000256" key="8">
    <source>
        <dbReference type="SAM" id="Phobius"/>
    </source>
</evidence>